<protein>
    <submittedName>
        <fullName evidence="1">Uncharacterized protein</fullName>
    </submittedName>
</protein>
<sequence>MCGAFYFYPSDSAPGWPYKRHKGPYLCNPLS</sequence>
<reference evidence="1" key="1">
    <citation type="submission" date="2024-03" db="EMBL/GenBank/DDBJ databases">
        <title>This phage originates from the Bacteriophage catalogue of the Bacteriophage Competence Centre, Department of Microbiology und Biotechnology, Max Rubner-Institut, Kiel, Germany.</title>
        <authorList>
            <person name="Sprotte S."/>
            <person name="Brinks E."/>
        </authorList>
    </citation>
    <scope>NUCLEOTIDE SEQUENCE</scope>
</reference>
<dbReference type="EMBL" id="PP554575">
    <property type="protein sequence ID" value="XCD29154.1"/>
    <property type="molecule type" value="Genomic_DNA"/>
</dbReference>
<accession>A0AAU8BVQ0</accession>
<name>A0AAU8BVQ0_9VIRU</name>
<evidence type="ECO:0000313" key="1">
    <source>
        <dbReference type="EMBL" id="XCD29154.1"/>
    </source>
</evidence>
<proteinExistence type="predicted"/>
<organism evidence="1">
    <name type="scientific">Escherichia phage PMBT16</name>
    <dbReference type="NCBI Taxonomy" id="3137282"/>
    <lineage>
        <taxon>Viruses</taxon>
    </lineage>
</organism>